<keyword evidence="2" id="KW-0479">Metal-binding</keyword>
<name>A0AA38ZXK7_VITRO</name>
<accession>A0AA38ZXK7</accession>
<dbReference type="Proteomes" id="UP001168098">
    <property type="component" value="Unassembled WGS sequence"/>
</dbReference>
<proteinExistence type="inferred from homology"/>
<dbReference type="InterPro" id="IPR007650">
    <property type="entry name" value="Zf-FLZ_dom"/>
</dbReference>
<dbReference type="GO" id="GO:0008270">
    <property type="term" value="F:zinc ion binding"/>
    <property type="evidence" value="ECO:0007669"/>
    <property type="project" value="UniProtKB-KW"/>
</dbReference>
<feature type="domain" description="FLZ-type" evidence="6">
    <location>
        <begin position="224"/>
        <end position="268"/>
    </location>
</feature>
<gene>
    <name evidence="7" type="ORF">PVL29_008406</name>
</gene>
<evidence type="ECO:0000259" key="6">
    <source>
        <dbReference type="PROSITE" id="PS51795"/>
    </source>
</evidence>
<keyword evidence="3" id="KW-0863">Zinc-finger</keyword>
<dbReference type="EMBL" id="JARBHA010000007">
    <property type="protein sequence ID" value="KAJ9696149.1"/>
    <property type="molecule type" value="Genomic_DNA"/>
</dbReference>
<dbReference type="PANTHER" id="PTHR46057">
    <property type="entry name" value="FCS-LIKE ZINC FINGER 1-RELATED"/>
    <property type="match status" value="1"/>
</dbReference>
<evidence type="ECO:0000313" key="7">
    <source>
        <dbReference type="EMBL" id="KAJ9696149.1"/>
    </source>
</evidence>
<evidence type="ECO:0000256" key="1">
    <source>
        <dbReference type="ARBA" id="ARBA00009374"/>
    </source>
</evidence>
<reference evidence="7 8" key="1">
    <citation type="journal article" date="2023" name="BMC Biotechnol.">
        <title>Vitis rotundifolia cv Carlos genome sequencing.</title>
        <authorList>
            <person name="Huff M."/>
            <person name="Hulse-Kemp A."/>
            <person name="Scheffler B."/>
            <person name="Youngblood R."/>
            <person name="Simpson S."/>
            <person name="Babiker E."/>
            <person name="Staton M."/>
        </authorList>
    </citation>
    <scope>NUCLEOTIDE SEQUENCE [LARGE SCALE GENOMIC DNA]</scope>
    <source>
        <tissue evidence="7">Leaf</tissue>
    </source>
</reference>
<keyword evidence="8" id="KW-1185">Reference proteome</keyword>
<evidence type="ECO:0000256" key="5">
    <source>
        <dbReference type="SAM" id="MobiDB-lite"/>
    </source>
</evidence>
<dbReference type="InterPro" id="IPR044533">
    <property type="entry name" value="FLZ1/2/3"/>
</dbReference>
<comment type="similarity">
    <text evidence="1">Belongs to the FLZ family.</text>
</comment>
<feature type="zinc finger region" description="FLZ-type" evidence="4">
    <location>
        <begin position="224"/>
        <end position="268"/>
    </location>
</feature>
<keyword evidence="3" id="KW-0862">Zinc</keyword>
<comment type="caution">
    <text evidence="7">The sequence shown here is derived from an EMBL/GenBank/DDBJ whole genome shotgun (WGS) entry which is preliminary data.</text>
</comment>
<dbReference type="AlphaFoldDB" id="A0AA38ZXK7"/>
<evidence type="ECO:0000313" key="8">
    <source>
        <dbReference type="Proteomes" id="UP001168098"/>
    </source>
</evidence>
<evidence type="ECO:0000256" key="3">
    <source>
        <dbReference type="ARBA" id="ARBA00022771"/>
    </source>
</evidence>
<protein>
    <recommendedName>
        <fullName evidence="6">FLZ-type domain-containing protein</fullName>
    </recommendedName>
</protein>
<feature type="region of interest" description="Disordered" evidence="5">
    <location>
        <begin position="1"/>
        <end position="55"/>
    </location>
</feature>
<dbReference type="Pfam" id="PF04570">
    <property type="entry name" value="zf-FLZ"/>
    <property type="match status" value="2"/>
</dbReference>
<dbReference type="PROSITE" id="PS51795">
    <property type="entry name" value="ZF_FLZ"/>
    <property type="match status" value="1"/>
</dbReference>
<organism evidence="7 8">
    <name type="scientific">Vitis rotundifolia</name>
    <name type="common">Muscadine grape</name>
    <dbReference type="NCBI Taxonomy" id="103349"/>
    <lineage>
        <taxon>Eukaryota</taxon>
        <taxon>Viridiplantae</taxon>
        <taxon>Streptophyta</taxon>
        <taxon>Embryophyta</taxon>
        <taxon>Tracheophyta</taxon>
        <taxon>Spermatophyta</taxon>
        <taxon>Magnoliopsida</taxon>
        <taxon>eudicotyledons</taxon>
        <taxon>Gunneridae</taxon>
        <taxon>Pentapetalae</taxon>
        <taxon>rosids</taxon>
        <taxon>Vitales</taxon>
        <taxon>Vitaceae</taxon>
        <taxon>Viteae</taxon>
        <taxon>Vitis</taxon>
    </lineage>
</organism>
<dbReference type="PANTHER" id="PTHR46057:SF54">
    <property type="entry name" value="FCS-LIKE ZINC FINGER 16"/>
    <property type="match status" value="1"/>
</dbReference>
<evidence type="ECO:0000256" key="4">
    <source>
        <dbReference type="PROSITE-ProRule" id="PRU01131"/>
    </source>
</evidence>
<evidence type="ECO:0000256" key="2">
    <source>
        <dbReference type="ARBA" id="ARBA00022723"/>
    </source>
</evidence>
<sequence length="301" mass="33518">MPVKRSRVGRSSSFGDAGFLSQVPTPEHRWDKRSATPSNSAKILKPSDVAGDQQARPTILTVASPEMDRGRVDVSFEKPIGAFLEKCYYCNSKIRENVEVFMYGPPLLSLSLLCTILPLTCLNLNISQMSMKRPRVGRSSSFDDASFLSQVSPLAMGSPDLRWEKHSAIAAETASANGASDSAKILKPSELVADHQSRPKILTVASPETVKGKFDESFEGPIGGFLQKCYYCKKKIHENAEVFMYGYLHAFCTSECRDRQIIFDKELEKASAKPIEAMNEHRRVNRMKNQFGFQLEKKAAP</sequence>